<gene>
    <name evidence="3" type="ORF">ACFSF0_12155</name>
</gene>
<feature type="domain" description="GST C-terminal" evidence="2">
    <location>
        <begin position="89"/>
        <end position="209"/>
    </location>
</feature>
<dbReference type="Gene3D" id="1.20.1050.10">
    <property type="match status" value="1"/>
</dbReference>
<dbReference type="SUPFAM" id="SSF52833">
    <property type="entry name" value="Thioredoxin-like"/>
    <property type="match status" value="1"/>
</dbReference>
<dbReference type="PROSITE" id="PS50404">
    <property type="entry name" value="GST_NTER"/>
    <property type="match status" value="1"/>
</dbReference>
<accession>A0ABW4KU87</accession>
<name>A0ABW4KU87_9BURK</name>
<keyword evidence="4" id="KW-1185">Reference proteome</keyword>
<dbReference type="PROSITE" id="PS50405">
    <property type="entry name" value="GST_CTER"/>
    <property type="match status" value="1"/>
</dbReference>
<dbReference type="PANTHER" id="PTHR43968">
    <property type="match status" value="1"/>
</dbReference>
<dbReference type="SFLD" id="SFLDG00358">
    <property type="entry name" value="Main_(cytGST)"/>
    <property type="match status" value="1"/>
</dbReference>
<dbReference type="InterPro" id="IPR010987">
    <property type="entry name" value="Glutathione-S-Trfase_C-like"/>
</dbReference>
<proteinExistence type="predicted"/>
<organism evidence="3 4">
    <name type="scientific">Ottowia flava</name>
    <dbReference type="NCBI Taxonomy" id="2675430"/>
    <lineage>
        <taxon>Bacteria</taxon>
        <taxon>Pseudomonadati</taxon>
        <taxon>Pseudomonadota</taxon>
        <taxon>Betaproteobacteria</taxon>
        <taxon>Burkholderiales</taxon>
        <taxon>Comamonadaceae</taxon>
        <taxon>Ottowia</taxon>
    </lineage>
</organism>
<dbReference type="EMBL" id="JBHUEJ010000024">
    <property type="protein sequence ID" value="MFD1711364.1"/>
    <property type="molecule type" value="Genomic_DNA"/>
</dbReference>
<dbReference type="Proteomes" id="UP001597304">
    <property type="component" value="Unassembled WGS sequence"/>
</dbReference>
<comment type="caution">
    <text evidence="3">The sequence shown here is derived from an EMBL/GenBank/DDBJ whole genome shotgun (WGS) entry which is preliminary data.</text>
</comment>
<dbReference type="SFLD" id="SFLDS00019">
    <property type="entry name" value="Glutathione_Transferase_(cytos"/>
    <property type="match status" value="1"/>
</dbReference>
<dbReference type="InterPro" id="IPR036249">
    <property type="entry name" value="Thioredoxin-like_sf"/>
</dbReference>
<dbReference type="RefSeq" id="WP_147913843.1">
    <property type="nucleotide sequence ID" value="NZ_JBHUEJ010000024.1"/>
</dbReference>
<dbReference type="InterPro" id="IPR040079">
    <property type="entry name" value="Glutathione_S-Trfase"/>
</dbReference>
<dbReference type="InterPro" id="IPR036282">
    <property type="entry name" value="Glutathione-S-Trfase_C_sf"/>
</dbReference>
<dbReference type="SUPFAM" id="SSF47616">
    <property type="entry name" value="GST C-terminal domain-like"/>
    <property type="match status" value="1"/>
</dbReference>
<sequence length="230" mass="25732">MALTLYYHPLSSYCQKALVALYEGGTPFTPRLIDLSQSDDRAALAAVWPLVKFPVLHDSAGDRNVAESSVIIEYLDLRYAGATPLLPANREEALDVRLWDRVFDLHVQSPMQAIVADRLFARQDDMQPQRDALERAWALIDTHLRTSGPWVCGAQFSMADCAAAPALFYGSTLQPISPRYPNLLAYFDRLMARASVERVLREAQPYLQFYPFCDQVPARFLAPASPSPAV</sequence>
<dbReference type="PANTHER" id="PTHR43968:SF6">
    <property type="entry name" value="GLUTATHIONE S-TRANSFERASE OMEGA"/>
    <property type="match status" value="1"/>
</dbReference>
<dbReference type="CDD" id="cd00299">
    <property type="entry name" value="GST_C_family"/>
    <property type="match status" value="1"/>
</dbReference>
<evidence type="ECO:0000259" key="2">
    <source>
        <dbReference type="PROSITE" id="PS50405"/>
    </source>
</evidence>
<protein>
    <submittedName>
        <fullName evidence="3">Glutathione S-transferase family protein</fullName>
    </submittedName>
</protein>
<dbReference type="CDD" id="cd00570">
    <property type="entry name" value="GST_N_family"/>
    <property type="match status" value="1"/>
</dbReference>
<dbReference type="InterPro" id="IPR004045">
    <property type="entry name" value="Glutathione_S-Trfase_N"/>
</dbReference>
<reference evidence="4" key="1">
    <citation type="journal article" date="2019" name="Int. J. Syst. Evol. Microbiol.">
        <title>The Global Catalogue of Microorganisms (GCM) 10K type strain sequencing project: providing services to taxonomists for standard genome sequencing and annotation.</title>
        <authorList>
            <consortium name="The Broad Institute Genomics Platform"/>
            <consortium name="The Broad Institute Genome Sequencing Center for Infectious Disease"/>
            <person name="Wu L."/>
            <person name="Ma J."/>
        </authorList>
    </citation>
    <scope>NUCLEOTIDE SEQUENCE [LARGE SCALE GENOMIC DNA]</scope>
    <source>
        <strain evidence="4">LMG 29247</strain>
    </source>
</reference>
<evidence type="ECO:0000313" key="3">
    <source>
        <dbReference type="EMBL" id="MFD1711364.1"/>
    </source>
</evidence>
<feature type="domain" description="GST N-terminal" evidence="1">
    <location>
        <begin position="1"/>
        <end position="83"/>
    </location>
</feature>
<dbReference type="Pfam" id="PF13417">
    <property type="entry name" value="GST_N_3"/>
    <property type="match status" value="1"/>
</dbReference>
<dbReference type="Pfam" id="PF13410">
    <property type="entry name" value="GST_C_2"/>
    <property type="match status" value="1"/>
</dbReference>
<evidence type="ECO:0000259" key="1">
    <source>
        <dbReference type="PROSITE" id="PS50404"/>
    </source>
</evidence>
<dbReference type="Gene3D" id="3.40.30.10">
    <property type="entry name" value="Glutaredoxin"/>
    <property type="match status" value="1"/>
</dbReference>
<dbReference type="InterPro" id="IPR050983">
    <property type="entry name" value="GST_Omega/HSP26"/>
</dbReference>
<evidence type="ECO:0000313" key="4">
    <source>
        <dbReference type="Proteomes" id="UP001597304"/>
    </source>
</evidence>